<dbReference type="GO" id="GO:0050660">
    <property type="term" value="F:flavin adenine dinucleotide binding"/>
    <property type="evidence" value="ECO:0007669"/>
    <property type="project" value="InterPro"/>
</dbReference>
<sequence length="400" mass="44805">MSLNRYRLRHLANKDNSGAKRAQALLDKPERLISLILLGNNLVNILAASIATIIGLRLGQDSGVAIATITLTFVVLIYSEVTPKTLAARNPERFAFPAAYVLAPLLKIMSVFINIINFITKLNFKLFGISNEHVASDHLSPEELRTVVNEAGNLIPKDHQDMLLGILDLEKVTVDDIMVPRNEIIGVDLTDEWEVILNQLKTSAHTRLAVFDGDIDKIRGFIHMRNMIPLILGQNSNKEDFIKRLQKPYFIPEKVSLHTQLSNFQKEKHRIGVVVNEYGDIQGLVTLEDILEEIVGEFTSDPAQLSRDIKKQEDGSFIIDASISIREVNKAFNWNLSLDGPKTLNGLITEYLEYIPEPGTSLRLQDYPIEILQTTSSTVKTVLVIINEPVVVTENKPTPN</sequence>
<reference evidence="12" key="1">
    <citation type="submission" date="2018-06" db="EMBL/GenBank/DDBJ databases">
        <authorList>
            <person name="Zhirakovskaya E."/>
        </authorList>
    </citation>
    <scope>NUCLEOTIDE SEQUENCE</scope>
</reference>
<gene>
    <name evidence="12" type="ORF">MNBD_GAMMA22-2199</name>
</gene>
<dbReference type="GO" id="GO:0005886">
    <property type="term" value="C:plasma membrane"/>
    <property type="evidence" value="ECO:0007669"/>
    <property type="project" value="UniProtKB-SubCell"/>
</dbReference>
<evidence type="ECO:0000256" key="2">
    <source>
        <dbReference type="ARBA" id="ARBA00006337"/>
    </source>
</evidence>
<dbReference type="SUPFAM" id="SSF54631">
    <property type="entry name" value="CBS-domain pair"/>
    <property type="match status" value="1"/>
</dbReference>
<keyword evidence="5" id="KW-0677">Repeat</keyword>
<protein>
    <submittedName>
        <fullName evidence="12">Membrane protein YfjD</fullName>
    </submittedName>
</protein>
<dbReference type="InterPro" id="IPR044751">
    <property type="entry name" value="Ion_transp-like_CBS"/>
</dbReference>
<feature type="domain" description="CBS" evidence="10">
    <location>
        <begin position="242"/>
        <end position="300"/>
    </location>
</feature>
<dbReference type="Pfam" id="PF01595">
    <property type="entry name" value="CNNM"/>
    <property type="match status" value="1"/>
</dbReference>
<dbReference type="CDD" id="cd04590">
    <property type="entry name" value="CBS_pair_CorC_HlyC_assoc"/>
    <property type="match status" value="1"/>
</dbReference>
<dbReference type="InterPro" id="IPR016169">
    <property type="entry name" value="FAD-bd_PCMH_sub2"/>
</dbReference>
<feature type="domain" description="CNNM transmembrane" evidence="11">
    <location>
        <begin position="1"/>
        <end position="161"/>
    </location>
</feature>
<name>A0A3B1AK81_9ZZZZ</name>
<evidence type="ECO:0000259" key="10">
    <source>
        <dbReference type="PROSITE" id="PS51371"/>
    </source>
</evidence>
<feature type="transmembrane region" description="Helical" evidence="9">
    <location>
        <begin position="62"/>
        <end position="82"/>
    </location>
</feature>
<evidence type="ECO:0000259" key="11">
    <source>
        <dbReference type="PROSITE" id="PS51846"/>
    </source>
</evidence>
<dbReference type="Pfam" id="PF00571">
    <property type="entry name" value="CBS"/>
    <property type="match status" value="1"/>
</dbReference>
<comment type="subcellular location">
    <subcellularLocation>
        <location evidence="1">Cell membrane</location>
        <topology evidence="1">Multi-pass membrane protein</topology>
    </subcellularLocation>
</comment>
<evidence type="ECO:0000256" key="7">
    <source>
        <dbReference type="ARBA" id="ARBA00023122"/>
    </source>
</evidence>
<keyword evidence="6 9" id="KW-1133">Transmembrane helix</keyword>
<dbReference type="SUPFAM" id="SSF56176">
    <property type="entry name" value="FAD-binding/transporter-associated domain-like"/>
    <property type="match status" value="1"/>
</dbReference>
<proteinExistence type="inferred from homology"/>
<dbReference type="InterPro" id="IPR002550">
    <property type="entry name" value="CNNM"/>
</dbReference>
<dbReference type="PROSITE" id="PS51846">
    <property type="entry name" value="CNNM"/>
    <property type="match status" value="1"/>
</dbReference>
<organism evidence="12">
    <name type="scientific">hydrothermal vent metagenome</name>
    <dbReference type="NCBI Taxonomy" id="652676"/>
    <lineage>
        <taxon>unclassified sequences</taxon>
        <taxon>metagenomes</taxon>
        <taxon>ecological metagenomes</taxon>
    </lineage>
</organism>
<dbReference type="InterPro" id="IPR000644">
    <property type="entry name" value="CBS_dom"/>
</dbReference>
<evidence type="ECO:0000256" key="9">
    <source>
        <dbReference type="SAM" id="Phobius"/>
    </source>
</evidence>
<evidence type="ECO:0000256" key="3">
    <source>
        <dbReference type="ARBA" id="ARBA00022475"/>
    </source>
</evidence>
<evidence type="ECO:0000313" key="12">
    <source>
        <dbReference type="EMBL" id="VAW94274.1"/>
    </source>
</evidence>
<dbReference type="PANTHER" id="PTHR22777">
    <property type="entry name" value="HEMOLYSIN-RELATED"/>
    <property type="match status" value="1"/>
</dbReference>
<keyword evidence="3" id="KW-1003">Cell membrane</keyword>
<dbReference type="InterPro" id="IPR005170">
    <property type="entry name" value="Transptr-assoc_dom"/>
</dbReference>
<dbReference type="Gene3D" id="3.30.465.10">
    <property type="match status" value="1"/>
</dbReference>
<dbReference type="Pfam" id="PF03471">
    <property type="entry name" value="CorC_HlyC"/>
    <property type="match status" value="1"/>
</dbReference>
<dbReference type="InterPro" id="IPR046342">
    <property type="entry name" value="CBS_dom_sf"/>
</dbReference>
<evidence type="ECO:0000256" key="6">
    <source>
        <dbReference type="ARBA" id="ARBA00022989"/>
    </source>
</evidence>
<dbReference type="EMBL" id="UOFS01000014">
    <property type="protein sequence ID" value="VAW94274.1"/>
    <property type="molecule type" value="Genomic_DNA"/>
</dbReference>
<comment type="similarity">
    <text evidence="2">Belongs to the UPF0053 family.</text>
</comment>
<evidence type="ECO:0000256" key="1">
    <source>
        <dbReference type="ARBA" id="ARBA00004651"/>
    </source>
</evidence>
<dbReference type="SMART" id="SM01091">
    <property type="entry name" value="CorC_HlyC"/>
    <property type="match status" value="1"/>
</dbReference>
<evidence type="ECO:0000256" key="8">
    <source>
        <dbReference type="ARBA" id="ARBA00023136"/>
    </source>
</evidence>
<accession>A0A3B1AK81</accession>
<dbReference type="PROSITE" id="PS51371">
    <property type="entry name" value="CBS"/>
    <property type="match status" value="1"/>
</dbReference>
<dbReference type="Gene3D" id="3.10.580.10">
    <property type="entry name" value="CBS-domain"/>
    <property type="match status" value="1"/>
</dbReference>
<dbReference type="InterPro" id="IPR036318">
    <property type="entry name" value="FAD-bd_PCMH-like_sf"/>
</dbReference>
<keyword evidence="4 9" id="KW-0812">Transmembrane</keyword>
<keyword evidence="8 9" id="KW-0472">Membrane</keyword>
<evidence type="ECO:0000256" key="5">
    <source>
        <dbReference type="ARBA" id="ARBA00022737"/>
    </source>
</evidence>
<feature type="transmembrane region" description="Helical" evidence="9">
    <location>
        <begin position="94"/>
        <end position="116"/>
    </location>
</feature>
<keyword evidence="7" id="KW-0129">CBS domain</keyword>
<evidence type="ECO:0000256" key="4">
    <source>
        <dbReference type="ARBA" id="ARBA00022692"/>
    </source>
</evidence>
<feature type="transmembrane region" description="Helical" evidence="9">
    <location>
        <begin position="32"/>
        <end position="56"/>
    </location>
</feature>
<dbReference type="AlphaFoldDB" id="A0A3B1AK81"/>
<dbReference type="PANTHER" id="PTHR22777:SF32">
    <property type="entry name" value="UPF0053 INNER MEMBRANE PROTEIN YFJD"/>
    <property type="match status" value="1"/>
</dbReference>